<feature type="compositionally biased region" description="Basic and acidic residues" evidence="1">
    <location>
        <begin position="92"/>
        <end position="109"/>
    </location>
</feature>
<feature type="compositionally biased region" description="Polar residues" evidence="1">
    <location>
        <begin position="132"/>
        <end position="142"/>
    </location>
</feature>
<feature type="compositionally biased region" description="Polar residues" evidence="1">
    <location>
        <begin position="1"/>
        <end position="10"/>
    </location>
</feature>
<reference evidence="2" key="1">
    <citation type="submission" date="2021-01" db="EMBL/GenBank/DDBJ databases">
        <authorList>
            <person name="Corre E."/>
            <person name="Pelletier E."/>
            <person name="Niang G."/>
            <person name="Scheremetjew M."/>
            <person name="Finn R."/>
            <person name="Kale V."/>
            <person name="Holt S."/>
            <person name="Cochrane G."/>
            <person name="Meng A."/>
            <person name="Brown T."/>
            <person name="Cohen L."/>
        </authorList>
    </citation>
    <scope>NUCLEOTIDE SEQUENCE</scope>
    <source>
        <strain evidence="2">UTEX LB 985</strain>
    </source>
</reference>
<evidence type="ECO:0000256" key="1">
    <source>
        <dbReference type="SAM" id="MobiDB-lite"/>
    </source>
</evidence>
<feature type="region of interest" description="Disordered" evidence="1">
    <location>
        <begin position="92"/>
        <end position="113"/>
    </location>
</feature>
<protein>
    <submittedName>
        <fullName evidence="2">Uncharacterized protein</fullName>
    </submittedName>
</protein>
<sequence>MSTPSKTVTPAMTGGGQESTVAMIAPINEPNVKRRRKSPPVGTQEALDRFDQKIIQPDVEDVSVTPLQAQIWLQGQVEGIRDYLDLMAKDGASEGKTKDGASEGKKRPASDLSSDLAEARLVLQLQREAAASRQNTPQSVTTFPLPPRRTTQDLTQGVLGCFVPRRSASMPAQGRSSGGGPSLSWDAAVASQGVIAMLPGLPKCPAVPPSLRHGVRPMLPAMPQQVYQSTNQSTTRPMPPAMPQGVYQSINQSVMRPMPPAMPQAVLTFGRVLTAPALAEPPRPPMPIVLPTAALTEPPCPPMPIVQPTAALTEPPIMPSAGTVMQDATTVQHRQGQTH</sequence>
<name>A0A7S2JH92_9EUKA</name>
<evidence type="ECO:0000313" key="2">
    <source>
        <dbReference type="EMBL" id="CAD9547745.1"/>
    </source>
</evidence>
<proteinExistence type="predicted"/>
<dbReference type="AlphaFoldDB" id="A0A7S2JH92"/>
<accession>A0A7S2JH92</accession>
<gene>
    <name evidence="2" type="ORF">CBRE1094_LOCUS43947</name>
</gene>
<feature type="region of interest" description="Disordered" evidence="1">
    <location>
        <begin position="1"/>
        <end position="47"/>
    </location>
</feature>
<dbReference type="EMBL" id="HBGU01080462">
    <property type="protein sequence ID" value="CAD9547745.1"/>
    <property type="molecule type" value="Transcribed_RNA"/>
</dbReference>
<feature type="region of interest" description="Disordered" evidence="1">
    <location>
        <begin position="128"/>
        <end position="152"/>
    </location>
</feature>
<organism evidence="2">
    <name type="scientific">Haptolina brevifila</name>
    <dbReference type="NCBI Taxonomy" id="156173"/>
    <lineage>
        <taxon>Eukaryota</taxon>
        <taxon>Haptista</taxon>
        <taxon>Haptophyta</taxon>
        <taxon>Prymnesiophyceae</taxon>
        <taxon>Prymnesiales</taxon>
        <taxon>Prymnesiaceae</taxon>
        <taxon>Haptolina</taxon>
    </lineage>
</organism>